<dbReference type="RefSeq" id="WP_094277406.1">
    <property type="nucleotide sequence ID" value="NZ_NQJF01000003.1"/>
</dbReference>
<protein>
    <submittedName>
        <fullName evidence="7">TetR family transcriptional regulator</fullName>
    </submittedName>
</protein>
<gene>
    <name evidence="6" type="ORF">B6S09_05035</name>
    <name evidence="7" type="ORF">LY04_00744</name>
</gene>
<dbReference type="AlphaFoldDB" id="A0A235CLW0"/>
<organism evidence="6 8">
    <name type="scientific">Oceanimonas baumannii</name>
    <dbReference type="NCBI Taxonomy" id="129578"/>
    <lineage>
        <taxon>Bacteria</taxon>
        <taxon>Pseudomonadati</taxon>
        <taxon>Pseudomonadota</taxon>
        <taxon>Gammaproteobacteria</taxon>
        <taxon>Aeromonadales</taxon>
        <taxon>Aeromonadaceae</taxon>
        <taxon>Oceanimonas</taxon>
    </lineage>
</organism>
<dbReference type="PRINTS" id="PR00455">
    <property type="entry name" value="HTHTETR"/>
</dbReference>
<evidence type="ECO:0000256" key="4">
    <source>
        <dbReference type="PROSITE-ProRule" id="PRU00335"/>
    </source>
</evidence>
<dbReference type="SUPFAM" id="SSF46689">
    <property type="entry name" value="Homeodomain-like"/>
    <property type="match status" value="1"/>
</dbReference>
<keyword evidence="9" id="KW-1185">Reference proteome</keyword>
<dbReference type="InterPro" id="IPR050109">
    <property type="entry name" value="HTH-type_TetR-like_transc_reg"/>
</dbReference>
<feature type="domain" description="HTH tetR-type" evidence="5">
    <location>
        <begin position="5"/>
        <end position="65"/>
    </location>
</feature>
<evidence type="ECO:0000256" key="3">
    <source>
        <dbReference type="ARBA" id="ARBA00023163"/>
    </source>
</evidence>
<dbReference type="PROSITE" id="PS50977">
    <property type="entry name" value="HTH_TETR_2"/>
    <property type="match status" value="1"/>
</dbReference>
<comment type="caution">
    <text evidence="6">The sequence shown here is derived from an EMBL/GenBank/DDBJ whole genome shotgun (WGS) entry which is preliminary data.</text>
</comment>
<dbReference type="InterPro" id="IPR001647">
    <property type="entry name" value="HTH_TetR"/>
</dbReference>
<evidence type="ECO:0000256" key="1">
    <source>
        <dbReference type="ARBA" id="ARBA00023015"/>
    </source>
</evidence>
<evidence type="ECO:0000313" key="9">
    <source>
        <dbReference type="Proteomes" id="UP000295058"/>
    </source>
</evidence>
<evidence type="ECO:0000313" key="6">
    <source>
        <dbReference type="EMBL" id="OYD25578.1"/>
    </source>
</evidence>
<keyword evidence="3" id="KW-0804">Transcription</keyword>
<dbReference type="InterPro" id="IPR009057">
    <property type="entry name" value="Homeodomain-like_sf"/>
</dbReference>
<keyword evidence="2 4" id="KW-0238">DNA-binding</keyword>
<accession>A0A235CLW0</accession>
<evidence type="ECO:0000259" key="5">
    <source>
        <dbReference type="PROSITE" id="PS50977"/>
    </source>
</evidence>
<evidence type="ECO:0000256" key="2">
    <source>
        <dbReference type="ARBA" id="ARBA00023125"/>
    </source>
</evidence>
<name>A0A235CLW0_9GAMM</name>
<dbReference type="PROSITE" id="PS01081">
    <property type="entry name" value="HTH_TETR_1"/>
    <property type="match status" value="1"/>
</dbReference>
<dbReference type="PANTHER" id="PTHR30055:SF234">
    <property type="entry name" value="HTH-TYPE TRANSCRIPTIONAL REGULATOR BETI"/>
    <property type="match status" value="1"/>
</dbReference>
<sequence length="184" mass="21249">MDKKQKTRAQILAAAWQLFAGQGYAQTSTRQIAVAAKVATGTVFAHFPTKLDLLKAGLQSKLDETLAYASETDTQHNPKDRLQHYAAHLYHFYLEQGEFSRELFRELIWQWHDLEAELEAFKRTLFSRCRYHRAAADLLMDCYFMTLLNGLQGRQNRDIMLKNLRDKLALLDDGLFLSEGEECC</sequence>
<reference evidence="6 8" key="1">
    <citation type="submission" date="2017-08" db="EMBL/GenBank/DDBJ databases">
        <title>Draft Genome Sequence of the Marine Bacterium Oceanimonas baumannii ATCC 700832.</title>
        <authorList>
            <person name="Mcclelland W.D."/>
            <person name="Brennan M.A."/>
            <person name="Trachtenberg A.M."/>
            <person name="Maclea K.S."/>
        </authorList>
    </citation>
    <scope>NUCLEOTIDE SEQUENCE [LARGE SCALE GENOMIC DNA]</scope>
    <source>
        <strain evidence="6 8">ATCC 700832</strain>
    </source>
</reference>
<feature type="DNA-binding region" description="H-T-H motif" evidence="4">
    <location>
        <begin position="28"/>
        <end position="47"/>
    </location>
</feature>
<evidence type="ECO:0000313" key="8">
    <source>
        <dbReference type="Proteomes" id="UP000243640"/>
    </source>
</evidence>
<dbReference type="GO" id="GO:0003700">
    <property type="term" value="F:DNA-binding transcription factor activity"/>
    <property type="evidence" value="ECO:0007669"/>
    <property type="project" value="TreeGrafter"/>
</dbReference>
<keyword evidence="1" id="KW-0805">Transcription regulation</keyword>
<dbReference type="PANTHER" id="PTHR30055">
    <property type="entry name" value="HTH-TYPE TRANSCRIPTIONAL REGULATOR RUTR"/>
    <property type="match status" value="1"/>
</dbReference>
<dbReference type="Gene3D" id="1.10.357.10">
    <property type="entry name" value="Tetracycline Repressor, domain 2"/>
    <property type="match status" value="1"/>
</dbReference>
<dbReference type="EMBL" id="SODO01000002">
    <property type="protein sequence ID" value="TDW61212.1"/>
    <property type="molecule type" value="Genomic_DNA"/>
</dbReference>
<dbReference type="Pfam" id="PF00440">
    <property type="entry name" value="TetR_N"/>
    <property type="match status" value="1"/>
</dbReference>
<dbReference type="GO" id="GO:0000976">
    <property type="term" value="F:transcription cis-regulatory region binding"/>
    <property type="evidence" value="ECO:0007669"/>
    <property type="project" value="TreeGrafter"/>
</dbReference>
<dbReference type="OrthoDB" id="116240at2"/>
<dbReference type="Proteomes" id="UP000295058">
    <property type="component" value="Unassembled WGS sequence"/>
</dbReference>
<evidence type="ECO:0000313" key="7">
    <source>
        <dbReference type="EMBL" id="TDW61212.1"/>
    </source>
</evidence>
<dbReference type="InterPro" id="IPR023772">
    <property type="entry name" value="DNA-bd_HTH_TetR-type_CS"/>
</dbReference>
<proteinExistence type="predicted"/>
<dbReference type="Proteomes" id="UP000243640">
    <property type="component" value="Unassembled WGS sequence"/>
</dbReference>
<reference evidence="7 9" key="2">
    <citation type="submission" date="2019-03" db="EMBL/GenBank/DDBJ databases">
        <title>Genomic Encyclopedia of Archaeal and Bacterial Type Strains, Phase II (KMG-II): from individual species to whole genera.</title>
        <authorList>
            <person name="Goeker M."/>
        </authorList>
    </citation>
    <scope>NUCLEOTIDE SEQUENCE [LARGE SCALE GENOMIC DNA]</scope>
    <source>
        <strain evidence="7 9">DSM 15594</strain>
    </source>
</reference>
<dbReference type="EMBL" id="NQJF01000003">
    <property type="protein sequence ID" value="OYD25578.1"/>
    <property type="molecule type" value="Genomic_DNA"/>
</dbReference>